<comment type="caution">
    <text evidence="1">The sequence shown here is derived from an EMBL/GenBank/DDBJ whole genome shotgun (WGS) entry which is preliminary data.</text>
</comment>
<organism evidence="1 2">
    <name type="scientific">Undibacterium arcticum</name>
    <dbReference type="NCBI Taxonomy" id="1762892"/>
    <lineage>
        <taxon>Bacteria</taxon>
        <taxon>Pseudomonadati</taxon>
        <taxon>Pseudomonadota</taxon>
        <taxon>Betaproteobacteria</taxon>
        <taxon>Burkholderiales</taxon>
        <taxon>Oxalobacteraceae</taxon>
        <taxon>Undibacterium</taxon>
    </lineage>
</organism>
<proteinExistence type="predicted"/>
<keyword evidence="2" id="KW-1185">Reference proteome</keyword>
<evidence type="ECO:0000313" key="2">
    <source>
        <dbReference type="Proteomes" id="UP001595530"/>
    </source>
</evidence>
<dbReference type="Proteomes" id="UP001595530">
    <property type="component" value="Unassembled WGS sequence"/>
</dbReference>
<dbReference type="EMBL" id="JBHRTP010000018">
    <property type="protein sequence ID" value="MFC3107737.1"/>
    <property type="molecule type" value="Genomic_DNA"/>
</dbReference>
<gene>
    <name evidence="1" type="ORF">ACFOFO_07145</name>
</gene>
<protein>
    <submittedName>
        <fullName evidence="1">Uncharacterized protein</fullName>
    </submittedName>
</protein>
<name>A0ABV7EY86_9BURK</name>
<evidence type="ECO:0000313" key="1">
    <source>
        <dbReference type="EMBL" id="MFC3107737.1"/>
    </source>
</evidence>
<accession>A0ABV7EY86</accession>
<reference evidence="2" key="1">
    <citation type="journal article" date="2019" name="Int. J. Syst. Evol. Microbiol.">
        <title>The Global Catalogue of Microorganisms (GCM) 10K type strain sequencing project: providing services to taxonomists for standard genome sequencing and annotation.</title>
        <authorList>
            <consortium name="The Broad Institute Genomics Platform"/>
            <consortium name="The Broad Institute Genome Sequencing Center for Infectious Disease"/>
            <person name="Wu L."/>
            <person name="Ma J."/>
        </authorList>
    </citation>
    <scope>NUCLEOTIDE SEQUENCE [LARGE SCALE GENOMIC DNA]</scope>
    <source>
        <strain evidence="2">KCTC 42986</strain>
    </source>
</reference>
<dbReference type="RefSeq" id="WP_390321450.1">
    <property type="nucleotide sequence ID" value="NZ_JBHRTP010000018.1"/>
</dbReference>
<sequence>MVEPGVAASRRAQDMSVCGQAQASGLCQPGCEHLWHGFPLAGRARLEHPGITITIHDPIPIARTMTRVKWSPEGDPVGI</sequence>